<accession>A0A6J7C3L1</accession>
<dbReference type="AlphaFoldDB" id="A0A6J7C3L1"/>
<name>A0A6J7C3L1_9ZZZZ</name>
<dbReference type="PANTHER" id="PTHR35802">
    <property type="entry name" value="PROTEASE SYNTHASE AND SPORULATION PROTEIN PAI 2"/>
    <property type="match status" value="1"/>
</dbReference>
<evidence type="ECO:0000313" key="1">
    <source>
        <dbReference type="EMBL" id="CAB4341016.1"/>
    </source>
</evidence>
<dbReference type="EMBL" id="CAFAAO010000023">
    <property type="protein sequence ID" value="CAB4812390.1"/>
    <property type="molecule type" value="Genomic_DNA"/>
</dbReference>
<proteinExistence type="predicted"/>
<evidence type="ECO:0000313" key="4">
    <source>
        <dbReference type="EMBL" id="CAB4850413.1"/>
    </source>
</evidence>
<dbReference type="PANTHER" id="PTHR35802:SF1">
    <property type="entry name" value="PROTEASE SYNTHASE AND SPORULATION PROTEIN PAI 2"/>
    <property type="match status" value="1"/>
</dbReference>
<dbReference type="InterPro" id="IPR012349">
    <property type="entry name" value="Split_barrel_FMN-bd"/>
</dbReference>
<dbReference type="EMBL" id="CAESAD010000011">
    <property type="protein sequence ID" value="CAB4343815.1"/>
    <property type="molecule type" value="Genomic_DNA"/>
</dbReference>
<dbReference type="Gene3D" id="2.30.110.10">
    <property type="entry name" value="Electron Transport, Fmn-binding Protein, Chain A"/>
    <property type="match status" value="1"/>
</dbReference>
<evidence type="ECO:0000313" key="2">
    <source>
        <dbReference type="EMBL" id="CAB4343815.1"/>
    </source>
</evidence>
<sequence>MLIHPWDAAVDSAEWRHWLDTSEKFGQLIVPNLDPALAPLALPTHFTVFDQELLLHFAKPNPVWKHLAKASQVRLSIIGDYAYIPSNWRVKPGFETNGVPTSYYAAVQFVATPTIIDEPADKAFILNEQMKDIQPENAPTVADNDDQYGRMLSGIRGLRLAIVDVEAKFKFDDANSIELRERVNKNLEDRNRGIDRGAAKQQRRRLAAIGDWAIFKDK</sequence>
<dbReference type="EMBL" id="CAFBIX010000069">
    <property type="protein sequence ID" value="CAB4850413.1"/>
    <property type="molecule type" value="Genomic_DNA"/>
</dbReference>
<organism evidence="4">
    <name type="scientific">freshwater metagenome</name>
    <dbReference type="NCBI Taxonomy" id="449393"/>
    <lineage>
        <taxon>unclassified sequences</taxon>
        <taxon>metagenomes</taxon>
        <taxon>ecological metagenomes</taxon>
    </lineage>
</organism>
<dbReference type="EMBL" id="CAESAI010000023">
    <property type="protein sequence ID" value="CAB4341016.1"/>
    <property type="molecule type" value="Genomic_DNA"/>
</dbReference>
<protein>
    <submittedName>
        <fullName evidence="4">Unannotated protein</fullName>
    </submittedName>
</protein>
<dbReference type="Pfam" id="PF04299">
    <property type="entry name" value="FMN_bind_2"/>
    <property type="match status" value="1"/>
</dbReference>
<evidence type="ECO:0000313" key="3">
    <source>
        <dbReference type="EMBL" id="CAB4812390.1"/>
    </source>
</evidence>
<dbReference type="InterPro" id="IPR007396">
    <property type="entry name" value="TR_PAI2-type"/>
</dbReference>
<dbReference type="SUPFAM" id="SSF50475">
    <property type="entry name" value="FMN-binding split barrel"/>
    <property type="match status" value="1"/>
</dbReference>
<gene>
    <name evidence="3" type="ORF">UFOPK3037_01402</name>
    <name evidence="4" type="ORF">UFOPK3278_01235</name>
    <name evidence="1" type="ORF">UFOPK3406_00998</name>
    <name evidence="2" type="ORF">UFOPK3925_01290</name>
</gene>
<reference evidence="4" key="1">
    <citation type="submission" date="2020-05" db="EMBL/GenBank/DDBJ databases">
        <authorList>
            <person name="Chiriac C."/>
            <person name="Salcher M."/>
            <person name="Ghai R."/>
            <person name="Kavagutti S V."/>
        </authorList>
    </citation>
    <scope>NUCLEOTIDE SEQUENCE</scope>
</reference>